<dbReference type="GO" id="GO:0016301">
    <property type="term" value="F:kinase activity"/>
    <property type="evidence" value="ECO:0007669"/>
    <property type="project" value="UniProtKB-KW"/>
</dbReference>
<dbReference type="InterPro" id="IPR050267">
    <property type="entry name" value="Anti-sigma-factor_SerPK"/>
</dbReference>
<dbReference type="OrthoDB" id="4327509at2"/>
<gene>
    <name evidence="1" type="ORF">SAMN04488000_12224</name>
</gene>
<dbReference type="Gene3D" id="3.30.750.24">
    <property type="entry name" value="STAS domain"/>
    <property type="match status" value="1"/>
</dbReference>
<keyword evidence="1" id="KW-0808">Transferase</keyword>
<evidence type="ECO:0000313" key="2">
    <source>
        <dbReference type="Proteomes" id="UP000199503"/>
    </source>
</evidence>
<dbReference type="STRING" id="65499.SAMN04488000_12224"/>
<dbReference type="PANTHER" id="PTHR35526">
    <property type="entry name" value="ANTI-SIGMA-F FACTOR RSBW-RELATED"/>
    <property type="match status" value="1"/>
</dbReference>
<sequence length="247" mass="26289">MTGISVRTADLAGMVVATPVGRLDVTSYPVLRDGLLKLAAEAPVALLVRLGADFETAGAAMLSVFTTVCTKVSDWPDVPVVLIAETERHRHDLGRSGITRSVATAPDLISAVELAQEQPLRRLRKLSLPGTAAAPSIAREAVRDVCEEWDLPHLLQDALVVVTELVGNAVRHARTDSVLRVELRRTGLTLAVTDGSPEPPVLGASRQDLPGHRGLELVDGISRAWGSMPAFDGSKVVWAVLALGPKR</sequence>
<name>A0A1H9WEJ4_9PSEU</name>
<keyword evidence="1" id="KW-0418">Kinase</keyword>
<evidence type="ECO:0000313" key="1">
    <source>
        <dbReference type="EMBL" id="SES32348.1"/>
    </source>
</evidence>
<accession>A0A1H9WEJ4</accession>
<dbReference type="PANTHER" id="PTHR35526:SF3">
    <property type="entry name" value="ANTI-SIGMA-F FACTOR RSBW"/>
    <property type="match status" value="1"/>
</dbReference>
<keyword evidence="2" id="KW-1185">Reference proteome</keyword>
<dbReference type="InterPro" id="IPR036513">
    <property type="entry name" value="STAS_dom_sf"/>
</dbReference>
<dbReference type="Proteomes" id="UP000199503">
    <property type="component" value="Unassembled WGS sequence"/>
</dbReference>
<protein>
    <submittedName>
        <fullName evidence="1">Anti-sigma regulatory factor (Ser/Thr protein kinase)</fullName>
    </submittedName>
</protein>
<dbReference type="RefSeq" id="WP_089925031.1">
    <property type="nucleotide sequence ID" value="NZ_FOFV01000022.1"/>
</dbReference>
<dbReference type="EMBL" id="FOFV01000022">
    <property type="protein sequence ID" value="SES32348.1"/>
    <property type="molecule type" value="Genomic_DNA"/>
</dbReference>
<dbReference type="AlphaFoldDB" id="A0A1H9WEJ4"/>
<reference evidence="2" key="1">
    <citation type="submission" date="2016-10" db="EMBL/GenBank/DDBJ databases">
        <authorList>
            <person name="Varghese N."/>
            <person name="Submissions S."/>
        </authorList>
    </citation>
    <scope>NUCLEOTIDE SEQUENCE [LARGE SCALE GENOMIC DNA]</scope>
    <source>
        <strain evidence="2">DSM 44437</strain>
    </source>
</reference>
<organism evidence="1 2">
    <name type="scientific">Lentzea albida</name>
    <dbReference type="NCBI Taxonomy" id="65499"/>
    <lineage>
        <taxon>Bacteria</taxon>
        <taxon>Bacillati</taxon>
        <taxon>Actinomycetota</taxon>
        <taxon>Actinomycetes</taxon>
        <taxon>Pseudonocardiales</taxon>
        <taxon>Pseudonocardiaceae</taxon>
        <taxon>Lentzea</taxon>
    </lineage>
</organism>
<dbReference type="Gene3D" id="3.30.565.10">
    <property type="entry name" value="Histidine kinase-like ATPase, C-terminal domain"/>
    <property type="match status" value="1"/>
</dbReference>
<dbReference type="InterPro" id="IPR036890">
    <property type="entry name" value="HATPase_C_sf"/>
</dbReference>
<proteinExistence type="predicted"/>
<dbReference type="CDD" id="cd16936">
    <property type="entry name" value="HATPase_RsbW-like"/>
    <property type="match status" value="1"/>
</dbReference>